<dbReference type="EMBL" id="VBRC01000008">
    <property type="protein sequence ID" value="TLK25722.1"/>
    <property type="molecule type" value="Genomic_DNA"/>
</dbReference>
<gene>
    <name evidence="2" type="ORF">FCS05_11750</name>
</gene>
<sequence>MDTGVTGTPAGADRSESGEPPILAESDQRGILVQLVVRVPLHVQQCPHLGTAQPVHAAFHRSRVRAVGPGAQVGLIQHLLAVQRPTGGLQRRSIQGREVVLKHQQPLRLHPLTDGLSESRDGVGGNVGAQAGKDRDVERRGKKHRPVHPPPGAQK</sequence>
<proteinExistence type="predicted"/>
<reference evidence="2 3" key="1">
    <citation type="submission" date="2019-04" db="EMBL/GenBank/DDBJ databases">
        <title>Deinococcus metalilatus MA1002 mutant No.5.</title>
        <authorList>
            <person name="Park W."/>
            <person name="Park C."/>
        </authorList>
    </citation>
    <scope>NUCLEOTIDE SEQUENCE [LARGE SCALE GENOMIC DNA]</scope>
    <source>
        <strain evidence="2 3">MA1002-m5</strain>
    </source>
</reference>
<organism evidence="2 3">
    <name type="scientific">Deinococcus metallilatus</name>
    <dbReference type="NCBI Taxonomy" id="1211322"/>
    <lineage>
        <taxon>Bacteria</taxon>
        <taxon>Thermotogati</taxon>
        <taxon>Deinococcota</taxon>
        <taxon>Deinococci</taxon>
        <taxon>Deinococcales</taxon>
        <taxon>Deinococcaceae</taxon>
        <taxon>Deinococcus</taxon>
    </lineage>
</organism>
<protein>
    <submittedName>
        <fullName evidence="2">Uncharacterized protein</fullName>
    </submittedName>
</protein>
<evidence type="ECO:0000256" key="1">
    <source>
        <dbReference type="SAM" id="MobiDB-lite"/>
    </source>
</evidence>
<accession>A0AAJ5F7J3</accession>
<feature type="region of interest" description="Disordered" evidence="1">
    <location>
        <begin position="110"/>
        <end position="155"/>
    </location>
</feature>
<dbReference type="Proteomes" id="UP000308000">
    <property type="component" value="Unassembled WGS sequence"/>
</dbReference>
<feature type="region of interest" description="Disordered" evidence="1">
    <location>
        <begin position="1"/>
        <end position="22"/>
    </location>
</feature>
<comment type="caution">
    <text evidence="2">The sequence shown here is derived from an EMBL/GenBank/DDBJ whole genome shotgun (WGS) entry which is preliminary data.</text>
</comment>
<evidence type="ECO:0000313" key="2">
    <source>
        <dbReference type="EMBL" id="TLK25722.1"/>
    </source>
</evidence>
<name>A0AAJ5F7J3_9DEIO</name>
<dbReference type="AlphaFoldDB" id="A0AAJ5F7J3"/>
<evidence type="ECO:0000313" key="3">
    <source>
        <dbReference type="Proteomes" id="UP000308000"/>
    </source>
</evidence>